<feature type="domain" description="Multidrug resistance protein MdtA-like barrel-sandwich hybrid" evidence="2">
    <location>
        <begin position="72"/>
        <end position="145"/>
    </location>
</feature>
<dbReference type="AlphaFoldDB" id="A0A399FWI4"/>
<dbReference type="Proteomes" id="UP000266287">
    <property type="component" value="Unassembled WGS sequence"/>
</dbReference>
<dbReference type="InterPro" id="IPR058637">
    <property type="entry name" value="YknX-like_C"/>
</dbReference>
<dbReference type="EMBL" id="NDHY01000003">
    <property type="protein sequence ID" value="RII00531.1"/>
    <property type="molecule type" value="Genomic_DNA"/>
</dbReference>
<evidence type="ECO:0000259" key="4">
    <source>
        <dbReference type="Pfam" id="PF25989"/>
    </source>
</evidence>
<dbReference type="Gene3D" id="2.40.420.20">
    <property type="match status" value="1"/>
</dbReference>
<evidence type="ECO:0000256" key="1">
    <source>
        <dbReference type="ARBA" id="ARBA00009477"/>
    </source>
</evidence>
<comment type="similarity">
    <text evidence="1">Belongs to the membrane fusion protein (MFP) (TC 8.A.1) family.</text>
</comment>
<dbReference type="GO" id="GO:0015562">
    <property type="term" value="F:efflux transmembrane transporter activity"/>
    <property type="evidence" value="ECO:0007669"/>
    <property type="project" value="TreeGrafter"/>
</dbReference>
<dbReference type="Pfam" id="PF25954">
    <property type="entry name" value="Beta-barrel_RND_2"/>
    <property type="match status" value="1"/>
</dbReference>
<dbReference type="InterPro" id="IPR006143">
    <property type="entry name" value="RND_pump_MFP"/>
</dbReference>
<protein>
    <submittedName>
        <fullName evidence="5">Efflux RND transporter periplasmic adaptor subunit</fullName>
    </submittedName>
</protein>
<name>A0A399FWI4_UNCN2</name>
<dbReference type="Pfam" id="PF25989">
    <property type="entry name" value="YknX_C"/>
    <property type="match status" value="1"/>
</dbReference>
<dbReference type="PANTHER" id="PTHR30469">
    <property type="entry name" value="MULTIDRUG RESISTANCE PROTEIN MDTA"/>
    <property type="match status" value="1"/>
</dbReference>
<feature type="domain" description="YknX-like C-terminal permuted SH3-like" evidence="4">
    <location>
        <begin position="232"/>
        <end position="299"/>
    </location>
</feature>
<dbReference type="Pfam" id="PF25917">
    <property type="entry name" value="BSH_RND"/>
    <property type="match status" value="1"/>
</dbReference>
<evidence type="ECO:0000313" key="6">
    <source>
        <dbReference type="Proteomes" id="UP000266287"/>
    </source>
</evidence>
<comment type="caution">
    <text evidence="5">The sequence shown here is derived from an EMBL/GenBank/DDBJ whole genome shotgun (WGS) entry which is preliminary data.</text>
</comment>
<dbReference type="InterPro" id="IPR058792">
    <property type="entry name" value="Beta-barrel_RND_2"/>
</dbReference>
<dbReference type="SUPFAM" id="SSF111369">
    <property type="entry name" value="HlyD-like secretion proteins"/>
    <property type="match status" value="1"/>
</dbReference>
<evidence type="ECO:0000259" key="3">
    <source>
        <dbReference type="Pfam" id="PF25954"/>
    </source>
</evidence>
<dbReference type="GO" id="GO:1990281">
    <property type="term" value="C:efflux pump complex"/>
    <property type="evidence" value="ECO:0007669"/>
    <property type="project" value="TreeGrafter"/>
</dbReference>
<sequence>MRERMMKKKGIIAGITILAIVLVIVGRAMLPGEEVEVVFVAERVTVKVVDVVRGNIRETISLVGDVEAQNRFEVYPRVSGKIIQKNVVVGNRVKKGETIALIDRDEPGFKFELSPVNSFLSGIVGRIHVDLGDMVTPHTPVASIVDMDRVKIKVGVAERDIPRIKKGQEARVEVVAYPQEVFMGRVDKISPVIDIFSRRAPVEVIIDNPEHKLKPGMFARVELITNERRNVLIVPRDAVLVRDGREIVYVIENSVAKIKEVETGIVTEDRIELISGVESQNKVIIGGHFGLRDGARVRVEGGK</sequence>
<organism evidence="5 6">
    <name type="scientific">candidate division NPL-UPA2 bacterium Unc8</name>
    <dbReference type="NCBI Taxonomy" id="1980939"/>
    <lineage>
        <taxon>Bacteria</taxon>
    </lineage>
</organism>
<gene>
    <name evidence="5" type="ORF">B9J77_02030</name>
</gene>
<feature type="domain" description="CusB-like beta-barrel" evidence="3">
    <location>
        <begin position="152"/>
        <end position="225"/>
    </location>
</feature>
<proteinExistence type="inferred from homology"/>
<dbReference type="Gene3D" id="2.40.50.100">
    <property type="match status" value="1"/>
</dbReference>
<dbReference type="InterPro" id="IPR058625">
    <property type="entry name" value="MdtA-like_BSH"/>
</dbReference>
<evidence type="ECO:0000313" key="5">
    <source>
        <dbReference type="EMBL" id="RII00531.1"/>
    </source>
</evidence>
<evidence type="ECO:0000259" key="2">
    <source>
        <dbReference type="Pfam" id="PF25917"/>
    </source>
</evidence>
<reference evidence="5 6" key="1">
    <citation type="submission" date="2018-08" db="EMBL/GenBank/DDBJ databases">
        <title>Draft genome of candidate division NPL-UPA2 bacterium Unc8 that adapted to ultra-basic serpentinizing groundwater.</title>
        <authorList>
            <person name="Ishii S."/>
            <person name="Suzuki S."/>
            <person name="Nealson K.H."/>
        </authorList>
    </citation>
    <scope>NUCLEOTIDE SEQUENCE [LARGE SCALE GENOMIC DNA]</scope>
    <source>
        <strain evidence="5">Unc8</strain>
    </source>
</reference>
<dbReference type="Gene3D" id="2.40.30.170">
    <property type="match status" value="1"/>
</dbReference>
<accession>A0A399FWI4</accession>
<dbReference type="NCBIfam" id="TIGR01730">
    <property type="entry name" value="RND_mfp"/>
    <property type="match status" value="1"/>
</dbReference>
<dbReference type="FunFam" id="2.40.30.170:FF:000010">
    <property type="entry name" value="Efflux RND transporter periplasmic adaptor subunit"/>
    <property type="match status" value="1"/>
</dbReference>